<dbReference type="InParanoid" id="D3BSZ7"/>
<dbReference type="GO" id="GO:0051721">
    <property type="term" value="F:protein phosphatase 2A binding"/>
    <property type="evidence" value="ECO:0007669"/>
    <property type="project" value="TreeGrafter"/>
</dbReference>
<dbReference type="STRING" id="670386.D3BSZ7"/>
<sequence>MSEITTSTTNESSSNNSNNNNSSSSGGGDMTLFQLFTYGQKIYNDLQSSDAPSTSDADYQSSVRSAILYLMKSSLSIDKQSLFSKNEELDDIRTDLLKYLLVPYYLSELFLLLVDTSRLKNLKNAKNKAIQFLQRIETLGIISQDDQQIVTRLTDNTKQSNSQANRRNELVSRGKREKEIKQKLAYVIKKRLDLIKQHGNKDSLDEEVLDCGDEEVEREFAMLLLNEAIIKSVANLEMLDTEMTMLEEIDKMKAANNGVVPKPPPPKPSGIGNFKILPDGRQIMLDKVFRPSHILPTISPEEAAAWEMHNGGMVKGKGGKESEKKGSDDEAEDDGKEENHDKLREKRDWDDWKDDNPRGWGNIKG</sequence>
<feature type="compositionally biased region" description="Low complexity" evidence="1">
    <location>
        <begin position="1"/>
        <end position="24"/>
    </location>
</feature>
<dbReference type="GO" id="GO:0035303">
    <property type="term" value="P:regulation of dephosphorylation"/>
    <property type="evidence" value="ECO:0007669"/>
    <property type="project" value="TreeGrafter"/>
</dbReference>
<dbReference type="Proteomes" id="UP000001396">
    <property type="component" value="Unassembled WGS sequence"/>
</dbReference>
<comment type="caution">
    <text evidence="2">The sequence shown here is derived from an EMBL/GenBank/DDBJ whole genome shotgun (WGS) entry which is preliminary data.</text>
</comment>
<dbReference type="RefSeq" id="XP_020427746.1">
    <property type="nucleotide sequence ID" value="XM_020581876.1"/>
</dbReference>
<dbReference type="AlphaFoldDB" id="D3BSZ7"/>
<proteinExistence type="predicted"/>
<feature type="compositionally biased region" description="Polar residues" evidence="1">
    <location>
        <begin position="155"/>
        <end position="165"/>
    </location>
</feature>
<feature type="compositionally biased region" description="Basic and acidic residues" evidence="1">
    <location>
        <begin position="337"/>
        <end position="357"/>
    </location>
</feature>
<feature type="region of interest" description="Disordered" evidence="1">
    <location>
        <begin position="1"/>
        <end position="26"/>
    </location>
</feature>
<reference evidence="2 3" key="1">
    <citation type="journal article" date="2011" name="Genome Res.">
        <title>Phylogeny-wide analysis of social amoeba genomes highlights ancient origins for complex intercellular communication.</title>
        <authorList>
            <person name="Heidel A.J."/>
            <person name="Lawal H.M."/>
            <person name="Felder M."/>
            <person name="Schilde C."/>
            <person name="Helps N.R."/>
            <person name="Tunggal B."/>
            <person name="Rivero F."/>
            <person name="John U."/>
            <person name="Schleicher M."/>
            <person name="Eichinger L."/>
            <person name="Platzer M."/>
            <person name="Noegel A.A."/>
            <person name="Schaap P."/>
            <person name="Gloeckner G."/>
        </authorList>
    </citation>
    <scope>NUCLEOTIDE SEQUENCE [LARGE SCALE GENOMIC DNA]</scope>
    <source>
        <strain evidence="3">ATCC 26659 / Pp 5 / PN500</strain>
    </source>
</reference>
<dbReference type="Gene3D" id="1.25.40.540">
    <property type="entry name" value="TAP42-like family"/>
    <property type="match status" value="1"/>
</dbReference>
<feature type="compositionally biased region" description="Basic and acidic residues" evidence="1">
    <location>
        <begin position="166"/>
        <end position="176"/>
    </location>
</feature>
<keyword evidence="3" id="KW-1185">Reference proteome</keyword>
<protein>
    <recommendedName>
        <fullName evidence="4">TAP42-like protein</fullName>
    </recommendedName>
</protein>
<feature type="compositionally biased region" description="Basic and acidic residues" evidence="1">
    <location>
        <begin position="318"/>
        <end position="328"/>
    </location>
</feature>
<evidence type="ECO:0000256" key="1">
    <source>
        <dbReference type="SAM" id="MobiDB-lite"/>
    </source>
</evidence>
<gene>
    <name evidence="2" type="ORF">PPL_11118</name>
</gene>
<evidence type="ECO:0000313" key="2">
    <source>
        <dbReference type="EMBL" id="EFA75612.1"/>
    </source>
</evidence>
<feature type="region of interest" description="Disordered" evidence="1">
    <location>
        <begin position="311"/>
        <end position="365"/>
    </location>
</feature>
<dbReference type="InterPro" id="IPR007304">
    <property type="entry name" value="TAP46-like"/>
</dbReference>
<dbReference type="OMA" id="EYELCEA"/>
<name>D3BSZ7_HETP5</name>
<dbReference type="PANTHER" id="PTHR10933">
    <property type="entry name" value="IMMUNOGLOBULIN-BINDING PROTEIN 1"/>
    <property type="match status" value="1"/>
</dbReference>
<dbReference type="GO" id="GO:0005829">
    <property type="term" value="C:cytosol"/>
    <property type="evidence" value="ECO:0007669"/>
    <property type="project" value="TreeGrafter"/>
</dbReference>
<dbReference type="Pfam" id="PF04177">
    <property type="entry name" value="TAP42"/>
    <property type="match status" value="1"/>
</dbReference>
<feature type="region of interest" description="Disordered" evidence="1">
    <location>
        <begin position="155"/>
        <end position="176"/>
    </location>
</feature>
<dbReference type="GO" id="GO:0009966">
    <property type="term" value="P:regulation of signal transduction"/>
    <property type="evidence" value="ECO:0007669"/>
    <property type="project" value="InterPro"/>
</dbReference>
<evidence type="ECO:0000313" key="3">
    <source>
        <dbReference type="Proteomes" id="UP000001396"/>
    </source>
</evidence>
<organism evidence="2 3">
    <name type="scientific">Heterostelium pallidum (strain ATCC 26659 / Pp 5 / PN500)</name>
    <name type="common">Cellular slime mold</name>
    <name type="synonym">Polysphondylium pallidum</name>
    <dbReference type="NCBI Taxonomy" id="670386"/>
    <lineage>
        <taxon>Eukaryota</taxon>
        <taxon>Amoebozoa</taxon>
        <taxon>Evosea</taxon>
        <taxon>Eumycetozoa</taxon>
        <taxon>Dictyostelia</taxon>
        <taxon>Acytosteliales</taxon>
        <taxon>Acytosteliaceae</taxon>
        <taxon>Heterostelium</taxon>
    </lineage>
</organism>
<dbReference type="EMBL" id="ADBJ01000054">
    <property type="protein sequence ID" value="EFA75612.1"/>
    <property type="molecule type" value="Genomic_DNA"/>
</dbReference>
<accession>D3BSZ7</accession>
<dbReference type="FunCoup" id="D3BSZ7">
    <property type="interactions" value="633"/>
</dbReference>
<dbReference type="PANTHER" id="PTHR10933:SF9">
    <property type="entry name" value="IMMUNOGLOBULIN-BINDING PROTEIN 1"/>
    <property type="match status" value="1"/>
</dbReference>
<dbReference type="InterPro" id="IPR038511">
    <property type="entry name" value="TAP42/TAP46-like_sf"/>
</dbReference>
<dbReference type="GeneID" id="31366587"/>
<evidence type="ECO:0008006" key="4">
    <source>
        <dbReference type="Google" id="ProtNLM"/>
    </source>
</evidence>